<accession>A0A023DFG8</accession>
<dbReference type="GO" id="GO:0055085">
    <property type="term" value="P:transmembrane transport"/>
    <property type="evidence" value="ECO:0007669"/>
    <property type="project" value="InterPro"/>
</dbReference>
<evidence type="ECO:0000313" key="10">
    <source>
        <dbReference type="Proteomes" id="UP000023561"/>
    </source>
</evidence>
<evidence type="ECO:0000256" key="5">
    <source>
        <dbReference type="ARBA" id="ARBA00022989"/>
    </source>
</evidence>
<evidence type="ECO:0000313" key="9">
    <source>
        <dbReference type="EMBL" id="GAJ39958.1"/>
    </source>
</evidence>
<feature type="transmembrane region" description="Helical" evidence="7">
    <location>
        <begin position="158"/>
        <end position="179"/>
    </location>
</feature>
<organism evidence="9 10">
    <name type="scientific">Parageobacillus caldoxylosilyticus NBRC 107762</name>
    <dbReference type="NCBI Taxonomy" id="1220594"/>
    <lineage>
        <taxon>Bacteria</taxon>
        <taxon>Bacillati</taxon>
        <taxon>Bacillota</taxon>
        <taxon>Bacilli</taxon>
        <taxon>Bacillales</taxon>
        <taxon>Anoxybacillaceae</taxon>
        <taxon>Saccharococcus</taxon>
    </lineage>
</organism>
<dbReference type="Proteomes" id="UP000023561">
    <property type="component" value="Unassembled WGS sequence"/>
</dbReference>
<keyword evidence="5 7" id="KW-1133">Transmembrane helix</keyword>
<reference evidence="9 10" key="1">
    <citation type="submission" date="2014-04" db="EMBL/GenBank/DDBJ databases">
        <title>Whole genome shotgun sequence of Geobacillus caldoxylosilyticus NBRC 107762.</title>
        <authorList>
            <person name="Hosoyama A."/>
            <person name="Hosoyama Y."/>
            <person name="Katano-Makiyama Y."/>
            <person name="Tsuchikane K."/>
            <person name="Ohji S."/>
            <person name="Ichikawa N."/>
            <person name="Yamazoe A."/>
            <person name="Fujita N."/>
        </authorList>
    </citation>
    <scope>NUCLEOTIDE SEQUENCE [LARGE SCALE GENOMIC DNA]</scope>
    <source>
        <strain evidence="9 10">NBRC 107762</strain>
    </source>
</reference>
<keyword evidence="4 7" id="KW-0812">Transmembrane</keyword>
<feature type="transmembrane region" description="Helical" evidence="7">
    <location>
        <begin position="26"/>
        <end position="48"/>
    </location>
</feature>
<keyword evidence="2 7" id="KW-0813">Transport</keyword>
<dbReference type="GO" id="GO:0005886">
    <property type="term" value="C:plasma membrane"/>
    <property type="evidence" value="ECO:0007669"/>
    <property type="project" value="UniProtKB-SubCell"/>
</dbReference>
<dbReference type="Pfam" id="PF00528">
    <property type="entry name" value="BPD_transp_1"/>
    <property type="match status" value="1"/>
</dbReference>
<gene>
    <name evidence="9" type="ORF">GCA01S_030_00390</name>
</gene>
<dbReference type="PROSITE" id="PS50928">
    <property type="entry name" value="ABC_TM1"/>
    <property type="match status" value="1"/>
</dbReference>
<feature type="transmembrane region" description="Helical" evidence="7">
    <location>
        <begin position="86"/>
        <end position="110"/>
    </location>
</feature>
<dbReference type="PANTHER" id="PTHR43744">
    <property type="entry name" value="ABC TRANSPORTER PERMEASE PROTEIN MG189-RELATED-RELATED"/>
    <property type="match status" value="1"/>
</dbReference>
<sequence>MERATVTEKPVISLLPGQIGKKIGMFIFYTVLIILAVFQILPLIWLLFFSLKNNQEVFNTPLFALPSPPRWENYVKVWVEGNIGRYFFNSVWITTLSVIFTVLLASFATFAITRMHWKLKHVVLGLFMVGLMIPVHSTLIPLFSFFMKMKLVDHPLSVILTNIGFNLPLTIMVLLGFYYSLPRELEESAIMDGCSVHRMFFQIILPMTSPVIVTTAIINMIYNWNEFVFVNTFISSDQYKTLTVGIQNFIGQYTTDWGAIGATLMISILPILLAFFFLSDRIVEGITAGAIKG</sequence>
<dbReference type="AlphaFoldDB" id="A0A023DFG8"/>
<dbReference type="CDD" id="cd06261">
    <property type="entry name" value="TM_PBP2"/>
    <property type="match status" value="1"/>
</dbReference>
<evidence type="ECO:0000256" key="1">
    <source>
        <dbReference type="ARBA" id="ARBA00004651"/>
    </source>
</evidence>
<feature type="transmembrane region" description="Helical" evidence="7">
    <location>
        <begin position="122"/>
        <end position="146"/>
    </location>
</feature>
<evidence type="ECO:0000256" key="3">
    <source>
        <dbReference type="ARBA" id="ARBA00022475"/>
    </source>
</evidence>
<evidence type="ECO:0000256" key="4">
    <source>
        <dbReference type="ARBA" id="ARBA00022692"/>
    </source>
</evidence>
<evidence type="ECO:0000256" key="2">
    <source>
        <dbReference type="ARBA" id="ARBA00022448"/>
    </source>
</evidence>
<comment type="subcellular location">
    <subcellularLocation>
        <location evidence="1 7">Cell membrane</location>
        <topology evidence="1 7">Multi-pass membrane protein</topology>
    </subcellularLocation>
</comment>
<dbReference type="PANTHER" id="PTHR43744:SF8">
    <property type="entry name" value="SN-GLYCEROL-3-PHOSPHATE TRANSPORT SYSTEM PERMEASE PROTEIN UGPE"/>
    <property type="match status" value="1"/>
</dbReference>
<dbReference type="EMBL" id="BAWO01000030">
    <property type="protein sequence ID" value="GAJ39958.1"/>
    <property type="molecule type" value="Genomic_DNA"/>
</dbReference>
<proteinExistence type="inferred from homology"/>
<evidence type="ECO:0000256" key="6">
    <source>
        <dbReference type="ARBA" id="ARBA00023136"/>
    </source>
</evidence>
<comment type="caution">
    <text evidence="9">The sequence shown here is derived from an EMBL/GenBank/DDBJ whole genome shotgun (WGS) entry which is preliminary data.</text>
</comment>
<comment type="similarity">
    <text evidence="7">Belongs to the binding-protein-dependent transport system permease family.</text>
</comment>
<keyword evidence="10" id="KW-1185">Reference proteome</keyword>
<evidence type="ECO:0000256" key="7">
    <source>
        <dbReference type="RuleBase" id="RU363032"/>
    </source>
</evidence>
<dbReference type="Gene3D" id="1.10.3720.10">
    <property type="entry name" value="MetI-like"/>
    <property type="match status" value="1"/>
</dbReference>
<keyword evidence="3" id="KW-1003">Cell membrane</keyword>
<dbReference type="InterPro" id="IPR000515">
    <property type="entry name" value="MetI-like"/>
</dbReference>
<evidence type="ECO:0000259" key="8">
    <source>
        <dbReference type="PROSITE" id="PS50928"/>
    </source>
</evidence>
<feature type="domain" description="ABC transmembrane type-1" evidence="8">
    <location>
        <begin position="87"/>
        <end position="278"/>
    </location>
</feature>
<dbReference type="SUPFAM" id="SSF161098">
    <property type="entry name" value="MetI-like"/>
    <property type="match status" value="1"/>
</dbReference>
<feature type="transmembrane region" description="Helical" evidence="7">
    <location>
        <begin position="200"/>
        <end position="222"/>
    </location>
</feature>
<keyword evidence="6 7" id="KW-0472">Membrane</keyword>
<name>A0A023DFG8_9BACL</name>
<feature type="transmembrane region" description="Helical" evidence="7">
    <location>
        <begin position="257"/>
        <end position="278"/>
    </location>
</feature>
<dbReference type="InterPro" id="IPR035906">
    <property type="entry name" value="MetI-like_sf"/>
</dbReference>
<protein>
    <submittedName>
        <fullName evidence="9">Putative ABC transporter permease protein</fullName>
    </submittedName>
</protein>
<dbReference type="OrthoDB" id="187395at2"/>